<dbReference type="Proteomes" id="UP001500021">
    <property type="component" value="Unassembled WGS sequence"/>
</dbReference>
<evidence type="ECO:0000313" key="9">
    <source>
        <dbReference type="EMBL" id="GAA0816474.1"/>
    </source>
</evidence>
<evidence type="ECO:0000256" key="2">
    <source>
        <dbReference type="ARBA" id="ARBA00004749"/>
    </source>
</evidence>
<evidence type="ECO:0000256" key="3">
    <source>
        <dbReference type="ARBA" id="ARBA00005349"/>
    </source>
</evidence>
<keyword evidence="5" id="KW-0274">FAD</keyword>
<dbReference type="RefSeq" id="WP_343816892.1">
    <property type="nucleotide sequence ID" value="NZ_BAAAFA010000005.1"/>
</dbReference>
<dbReference type="PRINTS" id="PR00420">
    <property type="entry name" value="RNGMNOXGNASE"/>
</dbReference>
<evidence type="ECO:0000256" key="1">
    <source>
        <dbReference type="ARBA" id="ARBA00001974"/>
    </source>
</evidence>
<proteinExistence type="inferred from homology"/>
<keyword evidence="4" id="KW-0285">Flavoprotein</keyword>
<dbReference type="PANTHER" id="PTHR43876">
    <property type="entry name" value="UBIQUINONE BIOSYNTHESIS MONOOXYGENASE COQ6, MITOCHONDRIAL"/>
    <property type="match status" value="1"/>
</dbReference>
<dbReference type="Gene3D" id="3.50.50.60">
    <property type="entry name" value="FAD/NAD(P)-binding domain"/>
    <property type="match status" value="2"/>
</dbReference>
<comment type="pathway">
    <text evidence="2">Cofactor biosynthesis; ubiquinone biosynthesis.</text>
</comment>
<evidence type="ECO:0000259" key="8">
    <source>
        <dbReference type="Pfam" id="PF01494"/>
    </source>
</evidence>
<dbReference type="InterPro" id="IPR002938">
    <property type="entry name" value="FAD-bd"/>
</dbReference>
<dbReference type="SUPFAM" id="SSF51905">
    <property type="entry name" value="FAD/NAD(P)-binding domain"/>
    <property type="match status" value="1"/>
</dbReference>
<dbReference type="InterPro" id="IPR036188">
    <property type="entry name" value="FAD/NAD-bd_sf"/>
</dbReference>
<gene>
    <name evidence="9" type="ORF">GCM10009111_16300</name>
</gene>
<sequence>MEHFDCVVIGGGMVGAASALTLAQLGLRVAVVEKYQPKAFSPTQSVDLRVSAISLASENLLTQLGAWSQIAQWRLCPYKRLAVWECENAYTEFNALNIEQTHLGHIVENRLIQLALWQQMTSNHNIQLYCPESLTSLTQQSDKATLVLEQSTITANLVIGADGAQSKVRQMSGIGLTGWDYQQSAMLINVETQHPQQDITWQQYLPAGPIAFLPLSTPTTCDDKGEVSNQQMSGQASLVWYHNRDEIKRLSALSNKQLTQEILNTFPERLGNVNVIDKGAFALTRRHANTYQNKQVLLLGDAAHTINPMAGQGVNLGFKDVKALHEVIASAIAHNECWYAPEVLARYETLRRNDNLLMMSTMDALYTGFKHPSPLIKAARNLALLAINKVPVINSTVKNKALAYACGI</sequence>
<name>A0ABN1L6G1_9GAMM</name>
<protein>
    <submittedName>
        <fullName evidence="9">FAD-dependent monooxygenase</fullName>
    </submittedName>
</protein>
<organism evidence="9 10">
    <name type="scientific">Colwellia asteriadis</name>
    <dbReference type="NCBI Taxonomy" id="517723"/>
    <lineage>
        <taxon>Bacteria</taxon>
        <taxon>Pseudomonadati</taxon>
        <taxon>Pseudomonadota</taxon>
        <taxon>Gammaproteobacteria</taxon>
        <taxon>Alteromonadales</taxon>
        <taxon>Colwelliaceae</taxon>
        <taxon>Colwellia</taxon>
    </lineage>
</organism>
<feature type="domain" description="FAD-binding" evidence="8">
    <location>
        <begin position="5"/>
        <end position="352"/>
    </location>
</feature>
<reference evidence="9 10" key="1">
    <citation type="journal article" date="2019" name="Int. J. Syst. Evol. Microbiol.">
        <title>The Global Catalogue of Microorganisms (GCM) 10K type strain sequencing project: providing services to taxonomists for standard genome sequencing and annotation.</title>
        <authorList>
            <consortium name="The Broad Institute Genomics Platform"/>
            <consortium name="The Broad Institute Genome Sequencing Center for Infectious Disease"/>
            <person name="Wu L."/>
            <person name="Ma J."/>
        </authorList>
    </citation>
    <scope>NUCLEOTIDE SEQUENCE [LARGE SCALE GENOMIC DNA]</scope>
    <source>
        <strain evidence="9 10">JCM 15608</strain>
    </source>
</reference>
<evidence type="ECO:0000256" key="4">
    <source>
        <dbReference type="ARBA" id="ARBA00022630"/>
    </source>
</evidence>
<evidence type="ECO:0000313" key="10">
    <source>
        <dbReference type="Proteomes" id="UP001500021"/>
    </source>
</evidence>
<comment type="cofactor">
    <cofactor evidence="1">
        <name>FAD</name>
        <dbReference type="ChEBI" id="CHEBI:57692"/>
    </cofactor>
</comment>
<keyword evidence="6" id="KW-0560">Oxidoreductase</keyword>
<keyword evidence="10" id="KW-1185">Reference proteome</keyword>
<comment type="caution">
    <text evidence="9">The sequence shown here is derived from an EMBL/GenBank/DDBJ whole genome shotgun (WGS) entry which is preliminary data.</text>
</comment>
<evidence type="ECO:0000256" key="6">
    <source>
        <dbReference type="ARBA" id="ARBA00023002"/>
    </source>
</evidence>
<dbReference type="Pfam" id="PF01494">
    <property type="entry name" value="FAD_binding_3"/>
    <property type="match status" value="1"/>
</dbReference>
<evidence type="ECO:0000256" key="5">
    <source>
        <dbReference type="ARBA" id="ARBA00022827"/>
    </source>
</evidence>
<dbReference type="PANTHER" id="PTHR43876:SF10">
    <property type="entry name" value="3-DEMETHOXYUBIQUINOL 3-HYDROXYLASE"/>
    <property type="match status" value="1"/>
</dbReference>
<dbReference type="NCBIfam" id="TIGR01988">
    <property type="entry name" value="Ubi-OHases"/>
    <property type="match status" value="1"/>
</dbReference>
<dbReference type="InterPro" id="IPR051205">
    <property type="entry name" value="UbiH/COQ6_monooxygenase"/>
</dbReference>
<comment type="similarity">
    <text evidence="3">Belongs to the UbiH/COQ6 family.</text>
</comment>
<accession>A0ABN1L6G1</accession>
<dbReference type="GO" id="GO:0004497">
    <property type="term" value="F:monooxygenase activity"/>
    <property type="evidence" value="ECO:0007669"/>
    <property type="project" value="UniProtKB-KW"/>
</dbReference>
<dbReference type="InterPro" id="IPR010971">
    <property type="entry name" value="UbiH/COQ6"/>
</dbReference>
<dbReference type="EMBL" id="BAAAFA010000005">
    <property type="protein sequence ID" value="GAA0816474.1"/>
    <property type="molecule type" value="Genomic_DNA"/>
</dbReference>
<keyword evidence="7 9" id="KW-0503">Monooxygenase</keyword>
<evidence type="ECO:0000256" key="7">
    <source>
        <dbReference type="ARBA" id="ARBA00023033"/>
    </source>
</evidence>